<keyword evidence="3 7" id="KW-1133">Transmembrane helix</keyword>
<evidence type="ECO:0000256" key="4">
    <source>
        <dbReference type="ARBA" id="ARBA00023136"/>
    </source>
</evidence>
<evidence type="ECO:0000256" key="5">
    <source>
        <dbReference type="ARBA" id="ARBA00038039"/>
    </source>
</evidence>
<dbReference type="EMBL" id="MCFI01000006">
    <property type="protein sequence ID" value="ORY84223.1"/>
    <property type="molecule type" value="Genomic_DNA"/>
</dbReference>
<dbReference type="AlphaFoldDB" id="A0A1Y2FJT7"/>
<dbReference type="GO" id="GO:0034488">
    <property type="term" value="P:basic amino acid transmembrane export from vacuole"/>
    <property type="evidence" value="ECO:0007669"/>
    <property type="project" value="TreeGrafter"/>
</dbReference>
<feature type="transmembrane region" description="Helical" evidence="7">
    <location>
        <begin position="32"/>
        <end position="55"/>
    </location>
</feature>
<gene>
    <name evidence="8" type="ORF">BCR37DRAFT_356097</name>
</gene>
<dbReference type="STRING" id="56484.A0A1Y2FJT7"/>
<comment type="caution">
    <text evidence="8">The sequence shown here is derived from an EMBL/GenBank/DDBJ whole genome shotgun (WGS) entry which is preliminary data.</text>
</comment>
<proteinExistence type="inferred from homology"/>
<feature type="transmembrane region" description="Helical" evidence="7">
    <location>
        <begin position="251"/>
        <end position="278"/>
    </location>
</feature>
<dbReference type="InterPro" id="IPR006603">
    <property type="entry name" value="PQ-loop_rpt"/>
</dbReference>
<comment type="catalytic activity">
    <reaction evidence="6">
        <text>L-histidine(out) + L-arginine(in) = L-histidine(in) + L-arginine(out)</text>
        <dbReference type="Rhea" id="RHEA:71063"/>
        <dbReference type="ChEBI" id="CHEBI:32682"/>
        <dbReference type="ChEBI" id="CHEBI:57595"/>
    </reaction>
</comment>
<evidence type="ECO:0000256" key="7">
    <source>
        <dbReference type="SAM" id="Phobius"/>
    </source>
</evidence>
<dbReference type="PANTHER" id="PTHR16201">
    <property type="entry name" value="SEVEN TRANSMEMBRANE PROTEIN 1-RELATED"/>
    <property type="match status" value="1"/>
</dbReference>
<keyword evidence="2 7" id="KW-0812">Transmembrane</keyword>
<dbReference type="GO" id="GO:0000329">
    <property type="term" value="C:fungal-type vacuole membrane"/>
    <property type="evidence" value="ECO:0007669"/>
    <property type="project" value="TreeGrafter"/>
</dbReference>
<evidence type="ECO:0000256" key="3">
    <source>
        <dbReference type="ARBA" id="ARBA00022989"/>
    </source>
</evidence>
<comment type="similarity">
    <text evidence="5">Belongs to the laat-1 family.</text>
</comment>
<reference evidence="8 9" key="1">
    <citation type="submission" date="2016-07" db="EMBL/GenBank/DDBJ databases">
        <title>Pervasive Adenine N6-methylation of Active Genes in Fungi.</title>
        <authorList>
            <consortium name="DOE Joint Genome Institute"/>
            <person name="Mondo S.J."/>
            <person name="Dannebaum R.O."/>
            <person name="Kuo R.C."/>
            <person name="Labutti K."/>
            <person name="Haridas S."/>
            <person name="Kuo A."/>
            <person name="Salamov A."/>
            <person name="Ahrendt S.R."/>
            <person name="Lipzen A."/>
            <person name="Sullivan W."/>
            <person name="Andreopoulos W.B."/>
            <person name="Clum A."/>
            <person name="Lindquist E."/>
            <person name="Daum C."/>
            <person name="Ramamoorthy G.K."/>
            <person name="Gryganskyi A."/>
            <person name="Culley D."/>
            <person name="Magnuson J.K."/>
            <person name="James T.Y."/>
            <person name="O'Malley M.A."/>
            <person name="Stajich J.E."/>
            <person name="Spatafora J.W."/>
            <person name="Visel A."/>
            <person name="Grigoriev I.V."/>
        </authorList>
    </citation>
    <scope>NUCLEOTIDE SEQUENCE [LARGE SCALE GENOMIC DNA]</scope>
    <source>
        <strain evidence="8 9">12-1054</strain>
    </source>
</reference>
<keyword evidence="9" id="KW-1185">Reference proteome</keyword>
<dbReference type="PANTHER" id="PTHR16201:SF34">
    <property type="entry name" value="LYSOSOMAL AMINO ACID TRANSPORTER 1"/>
    <property type="match status" value="1"/>
</dbReference>
<dbReference type="InterPro" id="IPR051415">
    <property type="entry name" value="LAAT-1"/>
</dbReference>
<accession>A0A1Y2FJT7</accession>
<name>A0A1Y2FJT7_PROLT</name>
<dbReference type="FunFam" id="1.20.1280.290:FF:000009">
    <property type="entry name" value="PQ loop repeat family protein"/>
    <property type="match status" value="1"/>
</dbReference>
<evidence type="ECO:0000256" key="1">
    <source>
        <dbReference type="ARBA" id="ARBA00004141"/>
    </source>
</evidence>
<dbReference type="OMA" id="ISTETFC"/>
<dbReference type="Pfam" id="PF04193">
    <property type="entry name" value="PQ-loop"/>
    <property type="match status" value="2"/>
</dbReference>
<sequence>MDALYAAPRGCSSQDEFGQFVSPIIERLTGECVYGSQAAFSWTLGYLSLLFWIQAQFPQLVLNFQRQSASALSPTFLAVWMIGDVANLIGCILTHQLPFQTLLASYYCFIDGFLVLQYIMYSIWQPDVAVLDGIVTDEHSPPPRKWYRSAPNNMVVVAALVSSVDAATGSGGISAGLQFGQAAAWLSSILYFLSRIPQIRANYKRSSTEGLSAYLFLAAFCGNLCYSLSVLTSPHATTSPSNTAEEARAFLLGALPFLIGSGGTLMFDLVIVVQALVYRPRQSWRDWRLEMATEHMTASFTGSMTARSVQTAFSSGRGRARTKSFGQEDMADTEESRLLYAPTSYGT</sequence>
<evidence type="ECO:0000313" key="8">
    <source>
        <dbReference type="EMBL" id="ORY84223.1"/>
    </source>
</evidence>
<dbReference type="Gene3D" id="1.20.1280.290">
    <property type="match status" value="2"/>
</dbReference>
<feature type="transmembrane region" description="Helical" evidence="7">
    <location>
        <begin position="213"/>
        <end position="231"/>
    </location>
</feature>
<protein>
    <submittedName>
        <fullName evidence="8">PQ loop repeat-domain-containing protein</fullName>
    </submittedName>
</protein>
<dbReference type="Proteomes" id="UP000193685">
    <property type="component" value="Unassembled WGS sequence"/>
</dbReference>
<dbReference type="GeneID" id="63784793"/>
<feature type="transmembrane region" description="Helical" evidence="7">
    <location>
        <begin position="75"/>
        <end position="94"/>
    </location>
</feature>
<evidence type="ECO:0000313" key="9">
    <source>
        <dbReference type="Proteomes" id="UP000193685"/>
    </source>
</evidence>
<evidence type="ECO:0000256" key="2">
    <source>
        <dbReference type="ARBA" id="ARBA00022692"/>
    </source>
</evidence>
<comment type="subcellular location">
    <subcellularLocation>
        <location evidence="1">Membrane</location>
        <topology evidence="1">Multi-pass membrane protein</topology>
    </subcellularLocation>
</comment>
<dbReference type="SMART" id="SM00679">
    <property type="entry name" value="CTNS"/>
    <property type="match status" value="2"/>
</dbReference>
<feature type="transmembrane region" description="Helical" evidence="7">
    <location>
        <begin position="173"/>
        <end position="193"/>
    </location>
</feature>
<keyword evidence="4 7" id="KW-0472">Membrane</keyword>
<dbReference type="GO" id="GO:0015174">
    <property type="term" value="F:basic amino acid transmembrane transporter activity"/>
    <property type="evidence" value="ECO:0007669"/>
    <property type="project" value="TreeGrafter"/>
</dbReference>
<dbReference type="OrthoDB" id="8048523at2759"/>
<evidence type="ECO:0000256" key="6">
    <source>
        <dbReference type="ARBA" id="ARBA00050768"/>
    </source>
</evidence>
<organism evidence="8 9">
    <name type="scientific">Protomyces lactucae-debilis</name>
    <dbReference type="NCBI Taxonomy" id="2754530"/>
    <lineage>
        <taxon>Eukaryota</taxon>
        <taxon>Fungi</taxon>
        <taxon>Dikarya</taxon>
        <taxon>Ascomycota</taxon>
        <taxon>Taphrinomycotina</taxon>
        <taxon>Taphrinomycetes</taxon>
        <taxon>Taphrinales</taxon>
        <taxon>Protomycetaceae</taxon>
        <taxon>Protomyces</taxon>
    </lineage>
</organism>
<dbReference type="RefSeq" id="XP_040726241.1">
    <property type="nucleotide sequence ID" value="XM_040868194.1"/>
</dbReference>
<feature type="transmembrane region" description="Helical" evidence="7">
    <location>
        <begin position="106"/>
        <end position="124"/>
    </location>
</feature>